<dbReference type="Pfam" id="PF00005">
    <property type="entry name" value="ABC_tran"/>
    <property type="match status" value="1"/>
</dbReference>
<evidence type="ECO:0000313" key="7">
    <source>
        <dbReference type="EMBL" id="MUG69881.1"/>
    </source>
</evidence>
<comment type="caution">
    <text evidence="7">The sequence shown here is derived from an EMBL/GenBank/DDBJ whole genome shotgun (WGS) entry which is preliminary data.</text>
</comment>
<evidence type="ECO:0000256" key="2">
    <source>
        <dbReference type="ARBA" id="ARBA00022448"/>
    </source>
</evidence>
<comment type="similarity">
    <text evidence="1">Belongs to the ABC transporter superfamily.</text>
</comment>
<evidence type="ECO:0000256" key="4">
    <source>
        <dbReference type="ARBA" id="ARBA00022840"/>
    </source>
</evidence>
<keyword evidence="2" id="KW-0813">Transport</keyword>
<keyword evidence="5" id="KW-0029">Amino-acid transport</keyword>
<dbReference type="InterPro" id="IPR017871">
    <property type="entry name" value="ABC_transporter-like_CS"/>
</dbReference>
<evidence type="ECO:0000256" key="3">
    <source>
        <dbReference type="ARBA" id="ARBA00022741"/>
    </source>
</evidence>
<dbReference type="SUPFAM" id="SSF52540">
    <property type="entry name" value="P-loop containing nucleoside triphosphate hydrolases"/>
    <property type="match status" value="1"/>
</dbReference>
<proteinExistence type="inferred from homology"/>
<gene>
    <name evidence="7" type="ORF">GNP93_04220</name>
</gene>
<dbReference type="CDD" id="cd03224">
    <property type="entry name" value="ABC_TM1139_LivF_branched"/>
    <property type="match status" value="1"/>
</dbReference>
<dbReference type="InterPro" id="IPR027417">
    <property type="entry name" value="P-loop_NTPase"/>
</dbReference>
<keyword evidence="8" id="KW-1185">Reference proteome</keyword>
<dbReference type="GO" id="GO:0005524">
    <property type="term" value="F:ATP binding"/>
    <property type="evidence" value="ECO:0007669"/>
    <property type="project" value="UniProtKB-KW"/>
</dbReference>
<accession>A0A7X3CRM9</accession>
<organism evidence="7 8">
    <name type="scientific">Paenibacillus validus</name>
    <dbReference type="NCBI Taxonomy" id="44253"/>
    <lineage>
        <taxon>Bacteria</taxon>
        <taxon>Bacillati</taxon>
        <taxon>Bacillota</taxon>
        <taxon>Bacilli</taxon>
        <taxon>Bacillales</taxon>
        <taxon>Paenibacillaceae</taxon>
        <taxon>Paenibacillus</taxon>
    </lineage>
</organism>
<dbReference type="PANTHER" id="PTHR43820:SF4">
    <property type="entry name" value="HIGH-AFFINITY BRANCHED-CHAIN AMINO ACID TRANSPORT ATP-BINDING PROTEIN LIVF"/>
    <property type="match status" value="1"/>
</dbReference>
<dbReference type="InterPro" id="IPR003439">
    <property type="entry name" value="ABC_transporter-like_ATP-bd"/>
</dbReference>
<protein>
    <submittedName>
        <fullName evidence="7">ATP-binding cassette domain-containing protein</fullName>
    </submittedName>
</protein>
<dbReference type="GO" id="GO:0015807">
    <property type="term" value="P:L-amino acid transport"/>
    <property type="evidence" value="ECO:0007669"/>
    <property type="project" value="TreeGrafter"/>
</dbReference>
<dbReference type="PANTHER" id="PTHR43820">
    <property type="entry name" value="HIGH-AFFINITY BRANCHED-CHAIN AMINO ACID TRANSPORT ATP-BINDING PROTEIN LIVF"/>
    <property type="match status" value="1"/>
</dbReference>
<dbReference type="Proteomes" id="UP000450917">
    <property type="component" value="Unassembled WGS sequence"/>
</dbReference>
<evidence type="ECO:0000313" key="8">
    <source>
        <dbReference type="Proteomes" id="UP000450917"/>
    </source>
</evidence>
<dbReference type="GO" id="GO:0016887">
    <property type="term" value="F:ATP hydrolysis activity"/>
    <property type="evidence" value="ECO:0007669"/>
    <property type="project" value="InterPro"/>
</dbReference>
<dbReference type="Gene3D" id="3.40.50.300">
    <property type="entry name" value="P-loop containing nucleotide triphosphate hydrolases"/>
    <property type="match status" value="1"/>
</dbReference>
<dbReference type="AlphaFoldDB" id="A0A7X3CRM9"/>
<dbReference type="SMART" id="SM00382">
    <property type="entry name" value="AAA"/>
    <property type="match status" value="1"/>
</dbReference>
<keyword evidence="3" id="KW-0547">Nucleotide-binding</keyword>
<sequence length="240" mass="26487">MLEVKELVTYHGSIRTIDSISFHVNTGEIVSIIGANGVGKSTLLGTLAGLYRPSQGEILLDGESIFSLPAYKIVRQGISLVPQGRQIFSSLSVRKNLVLGMYHNYQKTKKNLMKSKIDKMLEIFPSLKKHLNNMGGNLSGGEQQMLAIARGLMSDPKIILLDEPSIGLAPIIVREILEILQSVRDEFGMTVILVEQNVKAALKISDRAYIMDKGKFVLSGHSYELINNPMIQSTYLGLKT</sequence>
<dbReference type="GO" id="GO:0015658">
    <property type="term" value="F:branched-chain amino acid transmembrane transporter activity"/>
    <property type="evidence" value="ECO:0007669"/>
    <property type="project" value="TreeGrafter"/>
</dbReference>
<reference evidence="7 8" key="1">
    <citation type="submission" date="2019-11" db="EMBL/GenBank/DDBJ databases">
        <title>Draft genome sequences of five Paenibacillus species of dairy origin.</title>
        <authorList>
            <person name="Olajide A.M."/>
            <person name="Chen S."/>
            <person name="Lapointe G."/>
        </authorList>
    </citation>
    <scope>NUCLEOTIDE SEQUENCE [LARGE SCALE GENOMIC DNA]</scope>
    <source>
        <strain evidence="7 8">2CS3</strain>
    </source>
</reference>
<dbReference type="EMBL" id="WNZX01000002">
    <property type="protein sequence ID" value="MUG69881.1"/>
    <property type="molecule type" value="Genomic_DNA"/>
</dbReference>
<dbReference type="InterPro" id="IPR003593">
    <property type="entry name" value="AAA+_ATPase"/>
</dbReference>
<name>A0A7X3CRM9_9BACL</name>
<evidence type="ECO:0000259" key="6">
    <source>
        <dbReference type="PROSITE" id="PS50893"/>
    </source>
</evidence>
<dbReference type="PROSITE" id="PS50893">
    <property type="entry name" value="ABC_TRANSPORTER_2"/>
    <property type="match status" value="1"/>
</dbReference>
<keyword evidence="4 7" id="KW-0067">ATP-binding</keyword>
<feature type="domain" description="ABC transporter" evidence="6">
    <location>
        <begin position="2"/>
        <end position="238"/>
    </location>
</feature>
<dbReference type="PROSITE" id="PS00211">
    <property type="entry name" value="ABC_TRANSPORTER_1"/>
    <property type="match status" value="1"/>
</dbReference>
<dbReference type="InterPro" id="IPR052156">
    <property type="entry name" value="BCAA_Transport_ATP-bd_LivF"/>
</dbReference>
<evidence type="ECO:0000256" key="5">
    <source>
        <dbReference type="ARBA" id="ARBA00022970"/>
    </source>
</evidence>
<evidence type="ECO:0000256" key="1">
    <source>
        <dbReference type="ARBA" id="ARBA00005417"/>
    </source>
</evidence>